<keyword evidence="14" id="KW-0961">Cell wall biogenesis/degradation</keyword>
<evidence type="ECO:0000256" key="10">
    <source>
        <dbReference type="ARBA" id="ARBA00023251"/>
    </source>
</evidence>
<keyword evidence="10 14" id="KW-0046">Antibiotic resistance</keyword>
<evidence type="ECO:0000313" key="15">
    <source>
        <dbReference type="EMBL" id="MBL6445933.1"/>
    </source>
</evidence>
<dbReference type="PANTHER" id="PTHR30622">
    <property type="entry name" value="UNDECAPRENYL-DIPHOSPHATASE"/>
    <property type="match status" value="1"/>
</dbReference>
<evidence type="ECO:0000256" key="5">
    <source>
        <dbReference type="ARBA" id="ARBA00022475"/>
    </source>
</evidence>
<dbReference type="GO" id="GO:0050380">
    <property type="term" value="F:undecaprenyl-diphosphatase activity"/>
    <property type="evidence" value="ECO:0007669"/>
    <property type="project" value="UniProtKB-UniRule"/>
</dbReference>
<evidence type="ECO:0000256" key="13">
    <source>
        <dbReference type="ARBA" id="ARBA00047594"/>
    </source>
</evidence>
<keyword evidence="9 14" id="KW-0472">Membrane</keyword>
<dbReference type="AlphaFoldDB" id="A0A937FVU4"/>
<organism evidence="15 16">
    <name type="scientific">Fulvivirga marina</name>
    <dbReference type="NCBI Taxonomy" id="2494733"/>
    <lineage>
        <taxon>Bacteria</taxon>
        <taxon>Pseudomonadati</taxon>
        <taxon>Bacteroidota</taxon>
        <taxon>Cytophagia</taxon>
        <taxon>Cytophagales</taxon>
        <taxon>Fulvivirgaceae</taxon>
        <taxon>Fulvivirga</taxon>
    </lineage>
</organism>
<feature type="transmembrane region" description="Helical" evidence="14">
    <location>
        <begin position="82"/>
        <end position="100"/>
    </location>
</feature>
<evidence type="ECO:0000256" key="3">
    <source>
        <dbReference type="ARBA" id="ARBA00012374"/>
    </source>
</evidence>
<proteinExistence type="inferred from homology"/>
<evidence type="ECO:0000256" key="4">
    <source>
        <dbReference type="ARBA" id="ARBA00021581"/>
    </source>
</evidence>
<feature type="transmembrane region" description="Helical" evidence="14">
    <location>
        <begin position="245"/>
        <end position="264"/>
    </location>
</feature>
<dbReference type="InterPro" id="IPR003824">
    <property type="entry name" value="UppP"/>
</dbReference>
<keyword evidence="5 14" id="KW-1003">Cell membrane</keyword>
<evidence type="ECO:0000313" key="16">
    <source>
        <dbReference type="Proteomes" id="UP000614216"/>
    </source>
</evidence>
<evidence type="ECO:0000256" key="11">
    <source>
        <dbReference type="ARBA" id="ARBA00032707"/>
    </source>
</evidence>
<sequence length="265" mass="28744">MSLFEAIILGIIQGLTEFLPVSSSGHIEIGSYFLHVQSSDNLLFSIIVHAATALSTIVVFRQTIWEIIRDLFKLQWNESTQFASKIVLSMIPVGVVGVLFEDKIEALFGGNIVFVACMLLITGILLTITYYTKDQDNKVTFTKAIIIGIAQTIAILPGISRSGTTIATALYLGVEKNKATRFSFLMVLPPILGAALLKTLEFAKAPEIASGNISGLTLAAGFIASFIAGLLACQWMIAIVRRGKLIYFAIYCFIIASAVLIAQLF</sequence>
<dbReference type="Pfam" id="PF02673">
    <property type="entry name" value="BacA"/>
    <property type="match status" value="1"/>
</dbReference>
<keyword evidence="7 14" id="KW-0378">Hydrolase</keyword>
<dbReference type="GO" id="GO:0071555">
    <property type="term" value="P:cell wall organization"/>
    <property type="evidence" value="ECO:0007669"/>
    <property type="project" value="UniProtKB-KW"/>
</dbReference>
<dbReference type="GO" id="GO:0009252">
    <property type="term" value="P:peptidoglycan biosynthetic process"/>
    <property type="evidence" value="ECO:0007669"/>
    <property type="project" value="UniProtKB-KW"/>
</dbReference>
<accession>A0A937FVU4</accession>
<keyword evidence="8 14" id="KW-1133">Transmembrane helix</keyword>
<evidence type="ECO:0000256" key="6">
    <source>
        <dbReference type="ARBA" id="ARBA00022692"/>
    </source>
</evidence>
<comment type="catalytic activity">
    <reaction evidence="13 14">
        <text>di-trans,octa-cis-undecaprenyl diphosphate + H2O = di-trans,octa-cis-undecaprenyl phosphate + phosphate + H(+)</text>
        <dbReference type="Rhea" id="RHEA:28094"/>
        <dbReference type="ChEBI" id="CHEBI:15377"/>
        <dbReference type="ChEBI" id="CHEBI:15378"/>
        <dbReference type="ChEBI" id="CHEBI:43474"/>
        <dbReference type="ChEBI" id="CHEBI:58405"/>
        <dbReference type="ChEBI" id="CHEBI:60392"/>
        <dbReference type="EC" id="3.6.1.27"/>
    </reaction>
</comment>
<evidence type="ECO:0000256" key="12">
    <source>
        <dbReference type="ARBA" id="ARBA00032932"/>
    </source>
</evidence>
<evidence type="ECO:0000256" key="7">
    <source>
        <dbReference type="ARBA" id="ARBA00022801"/>
    </source>
</evidence>
<feature type="transmembrane region" description="Helical" evidence="14">
    <location>
        <begin position="106"/>
        <end position="128"/>
    </location>
</feature>
<evidence type="ECO:0000256" key="8">
    <source>
        <dbReference type="ARBA" id="ARBA00022989"/>
    </source>
</evidence>
<dbReference type="GO" id="GO:0046677">
    <property type="term" value="P:response to antibiotic"/>
    <property type="evidence" value="ECO:0007669"/>
    <property type="project" value="UniProtKB-UniRule"/>
</dbReference>
<protein>
    <recommendedName>
        <fullName evidence="4 14">Undecaprenyl-diphosphatase</fullName>
        <ecNumber evidence="3 14">3.6.1.27</ecNumber>
    </recommendedName>
    <alternativeName>
        <fullName evidence="12 14">Bacitracin resistance protein</fullName>
    </alternativeName>
    <alternativeName>
        <fullName evidence="11 14">Undecaprenyl pyrophosphate phosphatase</fullName>
    </alternativeName>
</protein>
<comment type="miscellaneous">
    <text evidence="14">Bacitracin is thought to be involved in the inhibition of peptidoglycan synthesis by sequestering undecaprenyl diphosphate, thereby reducing the pool of lipid carrier available.</text>
</comment>
<feature type="transmembrane region" description="Helical" evidence="14">
    <location>
        <begin position="179"/>
        <end position="197"/>
    </location>
</feature>
<evidence type="ECO:0000256" key="9">
    <source>
        <dbReference type="ARBA" id="ARBA00023136"/>
    </source>
</evidence>
<gene>
    <name evidence="14" type="primary">uppP</name>
    <name evidence="15" type="ORF">JMN32_06415</name>
</gene>
<feature type="transmembrane region" description="Helical" evidence="14">
    <location>
        <begin position="140"/>
        <end position="159"/>
    </location>
</feature>
<feature type="transmembrane region" description="Helical" evidence="14">
    <location>
        <begin position="42"/>
        <end position="61"/>
    </location>
</feature>
<reference evidence="15" key="1">
    <citation type="submission" date="2021-01" db="EMBL/GenBank/DDBJ databases">
        <title>Fulvivirga kasyanovii gen. nov., sp nov., a novel member of the phylum Bacteroidetes isolated from seawater in a mussel farm.</title>
        <authorList>
            <person name="Zhao L.-H."/>
            <person name="Wang Z.-J."/>
        </authorList>
    </citation>
    <scope>NUCLEOTIDE SEQUENCE</scope>
    <source>
        <strain evidence="15">29W222</strain>
    </source>
</reference>
<feature type="transmembrane region" description="Helical" evidence="14">
    <location>
        <begin position="218"/>
        <end position="239"/>
    </location>
</feature>
<dbReference type="GO" id="GO:0005886">
    <property type="term" value="C:plasma membrane"/>
    <property type="evidence" value="ECO:0007669"/>
    <property type="project" value="UniProtKB-SubCell"/>
</dbReference>
<evidence type="ECO:0000256" key="2">
    <source>
        <dbReference type="ARBA" id="ARBA00010621"/>
    </source>
</evidence>
<comment type="function">
    <text evidence="14">Catalyzes the dephosphorylation of undecaprenyl diphosphate (UPP). Confers resistance to bacitracin.</text>
</comment>
<evidence type="ECO:0000256" key="1">
    <source>
        <dbReference type="ARBA" id="ARBA00004651"/>
    </source>
</evidence>
<keyword evidence="14" id="KW-0573">Peptidoglycan synthesis</keyword>
<dbReference type="RefSeq" id="WP_202855479.1">
    <property type="nucleotide sequence ID" value="NZ_JAEUGD010000019.1"/>
</dbReference>
<keyword evidence="16" id="KW-1185">Reference proteome</keyword>
<dbReference type="PANTHER" id="PTHR30622:SF2">
    <property type="entry name" value="UNDECAPRENYL-DIPHOSPHATASE"/>
    <property type="match status" value="1"/>
</dbReference>
<dbReference type="Proteomes" id="UP000614216">
    <property type="component" value="Unassembled WGS sequence"/>
</dbReference>
<evidence type="ECO:0000256" key="14">
    <source>
        <dbReference type="HAMAP-Rule" id="MF_01006"/>
    </source>
</evidence>
<name>A0A937FVU4_9BACT</name>
<comment type="subcellular location">
    <subcellularLocation>
        <location evidence="1 14">Cell membrane</location>
        <topology evidence="1 14">Multi-pass membrane protein</topology>
    </subcellularLocation>
</comment>
<dbReference type="HAMAP" id="MF_01006">
    <property type="entry name" value="Undec_diphosphatase"/>
    <property type="match status" value="1"/>
</dbReference>
<comment type="similarity">
    <text evidence="2 14">Belongs to the UppP family.</text>
</comment>
<keyword evidence="6 14" id="KW-0812">Transmembrane</keyword>
<dbReference type="GO" id="GO:0008360">
    <property type="term" value="P:regulation of cell shape"/>
    <property type="evidence" value="ECO:0007669"/>
    <property type="project" value="UniProtKB-KW"/>
</dbReference>
<dbReference type="EC" id="3.6.1.27" evidence="3 14"/>
<keyword evidence="14" id="KW-0133">Cell shape</keyword>
<comment type="caution">
    <text evidence="15">The sequence shown here is derived from an EMBL/GenBank/DDBJ whole genome shotgun (WGS) entry which is preliminary data.</text>
</comment>
<dbReference type="EMBL" id="JAEUGD010000019">
    <property type="protein sequence ID" value="MBL6445933.1"/>
    <property type="molecule type" value="Genomic_DNA"/>
</dbReference>